<dbReference type="AlphaFoldDB" id="A0AAJ3VCE8"/>
<protein>
    <submittedName>
        <fullName evidence="1">Uncharacterized protein</fullName>
    </submittedName>
</protein>
<proteinExistence type="predicted"/>
<gene>
    <name evidence="1" type="ORF">CTM53_08800</name>
</gene>
<evidence type="ECO:0000313" key="2">
    <source>
        <dbReference type="Proteomes" id="UP000229102"/>
    </source>
</evidence>
<sequence>MQLLNRRKRVNIFHNNNYCITVYLSRLCKSYCFASQKRRFCTVKAYVLRCKRAAFATSKRSYHFLRELF</sequence>
<reference evidence="1 2" key="1">
    <citation type="submission" date="2017-11" db="EMBL/GenBank/DDBJ databases">
        <title>Genome sequencing of Prevotella intermedia KCOM 2698.</title>
        <authorList>
            <person name="Kook J.-K."/>
            <person name="Park S.-N."/>
            <person name="Lim Y.K."/>
        </authorList>
    </citation>
    <scope>NUCLEOTIDE SEQUENCE [LARGE SCALE GENOMIC DNA]</scope>
    <source>
        <strain evidence="1 2">KCOM 2698</strain>
    </source>
</reference>
<organism evidence="1 2">
    <name type="scientific">Prevotella intermedia</name>
    <dbReference type="NCBI Taxonomy" id="28131"/>
    <lineage>
        <taxon>Bacteria</taxon>
        <taxon>Pseudomonadati</taxon>
        <taxon>Bacteroidota</taxon>
        <taxon>Bacteroidia</taxon>
        <taxon>Bacteroidales</taxon>
        <taxon>Prevotellaceae</taxon>
        <taxon>Prevotella</taxon>
    </lineage>
</organism>
<comment type="caution">
    <text evidence="1">The sequence shown here is derived from an EMBL/GenBank/DDBJ whole genome shotgun (WGS) entry which is preliminary data.</text>
</comment>
<name>A0AAJ3VCE8_PREIN</name>
<dbReference type="Proteomes" id="UP000229102">
    <property type="component" value="Unassembled WGS sequence"/>
</dbReference>
<accession>A0AAJ3VCE8</accession>
<dbReference type="EMBL" id="PENF01000002">
    <property type="protein sequence ID" value="PJI18732.1"/>
    <property type="molecule type" value="Genomic_DNA"/>
</dbReference>
<evidence type="ECO:0000313" key="1">
    <source>
        <dbReference type="EMBL" id="PJI18732.1"/>
    </source>
</evidence>